<keyword evidence="2" id="KW-1185">Reference proteome</keyword>
<dbReference type="Proteomes" id="UP000735302">
    <property type="component" value="Unassembled WGS sequence"/>
</dbReference>
<accession>A0AAV4AL65</accession>
<name>A0AAV4AL65_9GAST</name>
<sequence>MLRGVRKGKGKSNLNLAFAVSRSGIPGEQRRFSPPVKSIRWPGGEAGGVTFHARERSPRKTDIAGDGIVGGQALFSQETSQVSRAVSWKKLKMWFFLD</sequence>
<organism evidence="1 2">
    <name type="scientific">Plakobranchus ocellatus</name>
    <dbReference type="NCBI Taxonomy" id="259542"/>
    <lineage>
        <taxon>Eukaryota</taxon>
        <taxon>Metazoa</taxon>
        <taxon>Spiralia</taxon>
        <taxon>Lophotrochozoa</taxon>
        <taxon>Mollusca</taxon>
        <taxon>Gastropoda</taxon>
        <taxon>Heterobranchia</taxon>
        <taxon>Euthyneura</taxon>
        <taxon>Panpulmonata</taxon>
        <taxon>Sacoglossa</taxon>
        <taxon>Placobranchoidea</taxon>
        <taxon>Plakobranchidae</taxon>
        <taxon>Plakobranchus</taxon>
    </lineage>
</organism>
<proteinExistence type="predicted"/>
<protein>
    <submittedName>
        <fullName evidence="1">Uncharacterized protein</fullName>
    </submittedName>
</protein>
<dbReference type="AlphaFoldDB" id="A0AAV4AL65"/>
<reference evidence="1 2" key="1">
    <citation type="journal article" date="2021" name="Elife">
        <title>Chloroplast acquisition without the gene transfer in kleptoplastic sea slugs, Plakobranchus ocellatus.</title>
        <authorList>
            <person name="Maeda T."/>
            <person name="Takahashi S."/>
            <person name="Yoshida T."/>
            <person name="Shimamura S."/>
            <person name="Takaki Y."/>
            <person name="Nagai Y."/>
            <person name="Toyoda A."/>
            <person name="Suzuki Y."/>
            <person name="Arimoto A."/>
            <person name="Ishii H."/>
            <person name="Satoh N."/>
            <person name="Nishiyama T."/>
            <person name="Hasebe M."/>
            <person name="Maruyama T."/>
            <person name="Minagawa J."/>
            <person name="Obokata J."/>
            <person name="Shigenobu S."/>
        </authorList>
    </citation>
    <scope>NUCLEOTIDE SEQUENCE [LARGE SCALE GENOMIC DNA]</scope>
</reference>
<comment type="caution">
    <text evidence="1">The sequence shown here is derived from an EMBL/GenBank/DDBJ whole genome shotgun (WGS) entry which is preliminary data.</text>
</comment>
<gene>
    <name evidence="1" type="ORF">PoB_003842600</name>
</gene>
<evidence type="ECO:0000313" key="2">
    <source>
        <dbReference type="Proteomes" id="UP000735302"/>
    </source>
</evidence>
<evidence type="ECO:0000313" key="1">
    <source>
        <dbReference type="EMBL" id="GFO11921.1"/>
    </source>
</evidence>
<dbReference type="EMBL" id="BLXT01004368">
    <property type="protein sequence ID" value="GFO11921.1"/>
    <property type="molecule type" value="Genomic_DNA"/>
</dbReference>